<dbReference type="InterPro" id="IPR000182">
    <property type="entry name" value="GNAT_dom"/>
</dbReference>
<dbReference type="SUPFAM" id="SSF55729">
    <property type="entry name" value="Acyl-CoA N-acyltransferases (Nat)"/>
    <property type="match status" value="1"/>
</dbReference>
<reference evidence="7" key="1">
    <citation type="journal article" date="2019" name="Int. J. Syst. Evol. Microbiol.">
        <title>The Global Catalogue of Microorganisms (GCM) 10K type strain sequencing project: providing services to taxonomists for standard genome sequencing and annotation.</title>
        <authorList>
            <consortium name="The Broad Institute Genomics Platform"/>
            <consortium name="The Broad Institute Genome Sequencing Center for Infectious Disease"/>
            <person name="Wu L."/>
            <person name="Ma J."/>
        </authorList>
    </citation>
    <scope>NUCLEOTIDE SEQUENCE [LARGE SCALE GENOMIC DNA]</scope>
    <source>
        <strain evidence="7">NCAIM B.02333</strain>
    </source>
</reference>
<comment type="similarity">
    <text evidence="4">Belongs to the acetyltransferase family. MshD subfamily.</text>
</comment>
<name>A0ABV7WF09_9MICO</name>
<keyword evidence="3 4" id="KW-0012">Acyltransferase</keyword>
<dbReference type="PANTHER" id="PTHR43877">
    <property type="entry name" value="AMINOALKYLPHOSPHONATE N-ACETYLTRANSFERASE-RELATED-RELATED"/>
    <property type="match status" value="1"/>
</dbReference>
<feature type="binding site" evidence="4">
    <location>
        <position position="260"/>
    </location>
    <ligand>
        <name>1D-myo-inositol 2-(L-cysteinylamino)-2-deoxy-alpha-D-glucopyranoside</name>
        <dbReference type="ChEBI" id="CHEBI:58887"/>
    </ligand>
</feature>
<feature type="binding site" evidence="4">
    <location>
        <begin position="264"/>
        <end position="266"/>
    </location>
    <ligand>
        <name>acetyl-CoA</name>
        <dbReference type="ChEBI" id="CHEBI:57288"/>
        <label>2</label>
    </ligand>
</feature>
<dbReference type="Pfam" id="PF00583">
    <property type="entry name" value="Acetyltransf_1"/>
    <property type="match status" value="2"/>
</dbReference>
<evidence type="ECO:0000256" key="2">
    <source>
        <dbReference type="ARBA" id="ARBA00022737"/>
    </source>
</evidence>
<keyword evidence="1 4" id="KW-0808">Transferase</keyword>
<protein>
    <recommendedName>
        <fullName evidence="4">Mycothiol acetyltransferase</fullName>
        <shortName evidence="4">MSH acetyltransferase</shortName>
        <ecNumber evidence="4">2.3.1.189</ecNumber>
    </recommendedName>
    <alternativeName>
        <fullName evidence="4">Mycothiol synthase</fullName>
    </alternativeName>
</protein>
<organism evidence="6 7">
    <name type="scientific">Aquipuribacter hungaricus</name>
    <dbReference type="NCBI Taxonomy" id="545624"/>
    <lineage>
        <taxon>Bacteria</taxon>
        <taxon>Bacillati</taxon>
        <taxon>Actinomycetota</taxon>
        <taxon>Actinomycetes</taxon>
        <taxon>Micrococcales</taxon>
        <taxon>Intrasporangiaceae</taxon>
        <taxon>Aquipuribacter</taxon>
    </lineage>
</organism>
<feature type="binding site" evidence="4">
    <location>
        <position position="237"/>
    </location>
    <ligand>
        <name>1D-myo-inositol 2-(L-cysteinylamino)-2-deoxy-alpha-D-glucopyranoside</name>
        <dbReference type="ChEBI" id="CHEBI:58887"/>
    </ligand>
</feature>
<proteinExistence type="inferred from homology"/>
<feature type="domain" description="N-acetyltransferase" evidence="5">
    <location>
        <begin position="12"/>
        <end position="160"/>
    </location>
</feature>
<dbReference type="GO" id="GO:0035447">
    <property type="term" value="F:mycothiol synthase activity"/>
    <property type="evidence" value="ECO:0007669"/>
    <property type="project" value="UniProtKB-EC"/>
</dbReference>
<evidence type="ECO:0000313" key="6">
    <source>
        <dbReference type="EMBL" id="MFC3687121.1"/>
    </source>
</evidence>
<feature type="binding site" evidence="4">
    <location>
        <begin position="271"/>
        <end position="277"/>
    </location>
    <ligand>
        <name>acetyl-CoA</name>
        <dbReference type="ChEBI" id="CHEBI:57288"/>
        <label>2</label>
    </ligand>
</feature>
<gene>
    <name evidence="4 6" type="primary">mshD</name>
    <name evidence="6" type="ORF">ACFOLH_02060</name>
</gene>
<dbReference type="InterPro" id="IPR017813">
    <property type="entry name" value="Mycothiol_AcTrfase"/>
</dbReference>
<dbReference type="PROSITE" id="PS51186">
    <property type="entry name" value="GNAT"/>
    <property type="match status" value="2"/>
</dbReference>
<comment type="caution">
    <text evidence="4">Lacks conserved residue(s) required for the propagation of feature annotation.</text>
</comment>
<dbReference type="EC" id="2.3.1.189" evidence="4"/>
<dbReference type="CDD" id="cd04301">
    <property type="entry name" value="NAT_SF"/>
    <property type="match status" value="1"/>
</dbReference>
<evidence type="ECO:0000313" key="7">
    <source>
        <dbReference type="Proteomes" id="UP001595685"/>
    </source>
</evidence>
<dbReference type="PIRSF" id="PIRSF021524">
    <property type="entry name" value="MSH_acetyltransferase"/>
    <property type="match status" value="1"/>
</dbReference>
<feature type="binding site" evidence="4">
    <location>
        <begin position="89"/>
        <end position="91"/>
    </location>
    <ligand>
        <name>acetyl-CoA</name>
        <dbReference type="ChEBI" id="CHEBI:57288"/>
        <label>1</label>
    </ligand>
</feature>
<sequence length="328" mass="35285">MSSEPAVDQGVERADRLGPADVRDVLGLVARAADADGVAPLSEHVLLHLRSGGQEPGRHLLLRDPAGAGVVGYAHLDPTDPVEGSSAELVVDPAHRRRGHGRVLVGALLDLAASLGDGRLRLWAHGESPDAGALAAAMGFDRVRELWQMRRSLYASLPRPEVPEGVRLRIFRPGDEDALLAVNAAAFADHPEQGRWTRADVDARVAEDWFDPEGVFLAERADGGEADGELLAFHWTKVHGATQHRHEDGGSTHAHPPIGEVYVVGVGPAAQGRGLGRLVTLVGLRYLRGRGVDQAMLYVDADNAAAVRTYTALGFSRWDVDVQFRREL</sequence>
<dbReference type="NCBIfam" id="TIGR03448">
    <property type="entry name" value="mycothiol_MshD"/>
    <property type="match status" value="1"/>
</dbReference>
<evidence type="ECO:0000256" key="1">
    <source>
        <dbReference type="ARBA" id="ARBA00022679"/>
    </source>
</evidence>
<dbReference type="InterPro" id="IPR016181">
    <property type="entry name" value="Acyl_CoA_acyltransferase"/>
</dbReference>
<comment type="caution">
    <text evidence="6">The sequence shown here is derived from an EMBL/GenBank/DDBJ whole genome shotgun (WGS) entry which is preliminary data.</text>
</comment>
<dbReference type="InterPro" id="IPR050832">
    <property type="entry name" value="Bact_Acetyltransf"/>
</dbReference>
<keyword evidence="7" id="KW-1185">Reference proteome</keyword>
<feature type="binding site" evidence="4">
    <location>
        <position position="298"/>
    </location>
    <ligand>
        <name>1D-myo-inositol 2-(L-cysteinylamino)-2-deoxy-alpha-D-glucopyranoside</name>
        <dbReference type="ChEBI" id="CHEBI:58887"/>
    </ligand>
</feature>
<comment type="catalytic activity">
    <reaction evidence="4">
        <text>1D-myo-inositol 2-(L-cysteinylamino)-2-deoxy-alpha-D-glucopyranoside + acetyl-CoA = mycothiol + CoA + H(+)</text>
        <dbReference type="Rhea" id="RHEA:26172"/>
        <dbReference type="ChEBI" id="CHEBI:15378"/>
        <dbReference type="ChEBI" id="CHEBI:16768"/>
        <dbReference type="ChEBI" id="CHEBI:57287"/>
        <dbReference type="ChEBI" id="CHEBI:57288"/>
        <dbReference type="ChEBI" id="CHEBI:58887"/>
        <dbReference type="EC" id="2.3.1.189"/>
    </reaction>
</comment>
<evidence type="ECO:0000259" key="5">
    <source>
        <dbReference type="PROSITE" id="PS51186"/>
    </source>
</evidence>
<dbReference type="RefSeq" id="WP_340292418.1">
    <property type="nucleotide sequence ID" value="NZ_JBBEOI010000071.1"/>
</dbReference>
<evidence type="ECO:0000256" key="4">
    <source>
        <dbReference type="HAMAP-Rule" id="MF_01698"/>
    </source>
</evidence>
<comment type="function">
    <text evidence="4">Catalyzes the transfer of acetyl from acetyl-CoA to desacetylmycothiol (Cys-GlcN-Ins) to form mycothiol.</text>
</comment>
<feature type="binding site" evidence="4">
    <location>
        <position position="43"/>
    </location>
    <ligand>
        <name>1D-myo-inositol 2-(L-cysteinylamino)-2-deoxy-alpha-D-glucopyranoside</name>
        <dbReference type="ChEBI" id="CHEBI:58887"/>
    </ligand>
</feature>
<evidence type="ECO:0000256" key="3">
    <source>
        <dbReference type="ARBA" id="ARBA00023315"/>
    </source>
</evidence>
<comment type="subunit">
    <text evidence="4">Monomer.</text>
</comment>
<dbReference type="Proteomes" id="UP001595685">
    <property type="component" value="Unassembled WGS sequence"/>
</dbReference>
<dbReference type="Gene3D" id="3.40.630.30">
    <property type="match status" value="1"/>
</dbReference>
<dbReference type="HAMAP" id="MF_01698">
    <property type="entry name" value="MshD"/>
    <property type="match status" value="1"/>
</dbReference>
<feature type="domain" description="N-acetyltransferase" evidence="5">
    <location>
        <begin position="166"/>
        <end position="328"/>
    </location>
</feature>
<dbReference type="EMBL" id="JBHRWW010000001">
    <property type="protein sequence ID" value="MFC3687121.1"/>
    <property type="molecule type" value="Genomic_DNA"/>
</dbReference>
<feature type="binding site" evidence="4">
    <location>
        <position position="192"/>
    </location>
    <ligand>
        <name>1D-myo-inositol 2-(L-cysteinylamino)-2-deoxy-alpha-D-glucopyranoside</name>
        <dbReference type="ChEBI" id="CHEBI:58887"/>
    </ligand>
</feature>
<feature type="binding site" evidence="4">
    <location>
        <begin position="303"/>
        <end position="308"/>
    </location>
    <ligand>
        <name>acetyl-CoA</name>
        <dbReference type="ChEBI" id="CHEBI:57288"/>
        <label>2</label>
    </ligand>
</feature>
<keyword evidence="2 4" id="KW-0677">Repeat</keyword>
<accession>A0ABV7WF09</accession>